<reference evidence="2" key="1">
    <citation type="journal article" date="2023" name="Nat. Plants">
        <title>Single-cell RNA sequencing provides a high-resolution roadmap for understanding the multicellular compartmentation of specialized metabolism.</title>
        <authorList>
            <person name="Sun S."/>
            <person name="Shen X."/>
            <person name="Li Y."/>
            <person name="Li Y."/>
            <person name="Wang S."/>
            <person name="Li R."/>
            <person name="Zhang H."/>
            <person name="Shen G."/>
            <person name="Guo B."/>
            <person name="Wei J."/>
            <person name="Xu J."/>
            <person name="St-Pierre B."/>
            <person name="Chen S."/>
            <person name="Sun C."/>
        </authorList>
    </citation>
    <scope>NUCLEOTIDE SEQUENCE [LARGE SCALE GENOMIC DNA]</scope>
</reference>
<protein>
    <submittedName>
        <fullName evidence="1">Uncharacterized protein</fullName>
    </submittedName>
</protein>
<dbReference type="Proteomes" id="UP001060085">
    <property type="component" value="Linkage Group LG01"/>
</dbReference>
<dbReference type="EMBL" id="CM044701">
    <property type="protein sequence ID" value="KAI5680343.1"/>
    <property type="molecule type" value="Genomic_DNA"/>
</dbReference>
<evidence type="ECO:0000313" key="2">
    <source>
        <dbReference type="Proteomes" id="UP001060085"/>
    </source>
</evidence>
<comment type="caution">
    <text evidence="1">The sequence shown here is derived from an EMBL/GenBank/DDBJ whole genome shotgun (WGS) entry which is preliminary data.</text>
</comment>
<evidence type="ECO:0000313" key="1">
    <source>
        <dbReference type="EMBL" id="KAI5680343.1"/>
    </source>
</evidence>
<sequence length="2481" mass="284687">MESFLGDFVLPLLLLAAGLLNWSLISLIDLVVSLIVRFAAPKRGFRFKGRVILLWFIFTFSVVVILSQVIYLIVLAITGLGSEVADTWWIRLIGLMKVQSWRSPVALYFLVIQLFVAVIALTEIQWNKFGLFQSRDSCWGHFSSVVEHIGSRLRVASCLLLPAIQMVAGISNPSWLSLPFFICSCVGLVNWSLTSNFLGLFRWWKLLWLYAGFSICLLYVYQLPIGFPQMYRTVANFIGLYKISANSDLQEICSGLSLMLFYYVLSCVKRDLEEMDFLMSIREGTLTEQLLPTRQPFFIRELRSGVRHANVLLRATVFRIFTINFFTYGFPVSLFALTFWSFHFASICAFGLLAYVGYILYAFPSLSRLHRLNGLLLVFILLWAVSTYVFNVAFAFMNWKLGKDMEIWEMVGLWHYPIPGFFLLAQFCLGILVALGNLVNNTVFLCVSERRSSNSNYSEEVKEETKVEETKVEETKVLIVATIAWGLRKCSRAIVLVLIFLIAMKPGFMHAIYMIFFFMYLLSHNIGKRMRNSLILLCEAHFAILYILQLNLVSRTLEQKGSLSMEILSQLGLLESDSSWDLLEIALLACFCAIHNHGFEMLFSFSAIVQDTPSLPIGFSILKAGLNKSVLLSVYATSSTRDSHHNPERKIALYLGAIGKKILSMYRSFGTYIAFLTILLMVYMVRPNFVSFGYIFLLLFWITGRQVVGRTRRRLWFPLKAYSITVFIVIYGLSIFPTLEDWLSRKFDLQTYFGYNPQASLLDNVWESLAIVVVMQLYSYERRQSKHVSSEDPDQVQLGILGFFRRFLIWHSQKILFVSLFYASLSPISTFGFMYLLGLVLCSTLPKASRIPSKFFLIYTGLLVTAEYLFQMWGKSAGMFPGQRHYDLSLILGFQAYKPGFWGIEAGLRAKVLVIAVCTLQYNVFRWLERMPSFLLEAGKSEEPCPLFVSAEDVLPVVSEYNGEKNHPSNLNESERKMVVTSNSWPSLNSALYHSTRDVSPSKMDSEERSTRKYSFGHIWGSIKESHKWNKKRILALRKERFEMQKTTLKIYLKFWIENMFNLFGLEINMIVLLLASFALLNAVSLLYIALLAACVLLERRIIRKLWPIFVFLFASILVLEYFAMWKYSMPGDMHASTVTNVHCHDCWKSSNIYFDYCRNCWLGLKVDDPRMLISYYIVFMLACFKLRADRASSFSGSFTYRQMVSQRKNAFVWRDLSFETKSMWTILDYLRLYCYCHLLDLVLALILITGTLEYDILHLGYLAFALIFFRMRLTILKKKNNIFKYLRVYNFVVIVLSLAYQSPFVGDFNAGKCETVDYIYEVIGFYKYDYGFRITSRSALVEIVIFVLVSLQSYMFSSPEFDYVFRYLEAEQIGAIVREQEKKAAWKTAQLHHIRESEEKKRQRNLQVEKMKSEMLNLQIQLHNLNPTSTGGDTSPVSEGLRRRKNANVNSNMNVGSPEKPELSFHADSGLFDLYDSPSSLKTESPFAIEFAKQPIETSLDEITEVEEATTMSSFVDSEKEKKTKGQAKENPLASAVQLIGDGVSQVQLIGNQAVNNLVSFLNIAHEDSDSNESPSADGGAFKETENQNMRHDHLDRTSSIQSDRSRTSDTASLQIGRILNHVWSQMRSNNDVVCYCCFVLVFLWNFSLLSMVYLAALFLYALCVNTGPSYVFWVTMLIYTEIYILVQYLYQIIIQHCGFSIQSDLLRELGFPTKKITSSFVVSSLPLFLVYLFTLIQSSITAKDGEWFSAGYVKRRFLDRKQVLRVSSIREKAKELFQLFRSILKMVIRSCCRYWKSLTQEAESPPYFVQLSMNVHVWPEDGIQPERIESGINHLLWLVHYERCKNENPNHCSRASKVQIQSIEKSTENPNVAIAVFEVVHASPYAGCSSTEQYESLTPAADVAKEIIKAQSAGFVEETGFPYPIISVIGGGKREVDLYAYIFGADLSVFFLVAIFYQSVIKNKSEFLEVYQLEDQFPKEFVFILMAIFFLIVVDRVIYLCSFATGKVVFYLFNLVLFTYVVTQYAWHMDTSQQNTAGLALRAIYLTKAISLSLQAIQIQYGVPHKSTLYRQFLTSKVSRVNYLGYRLYRALPFLYELRCVLDWSCTTTSLTMYDWLKLEDINASLYLVKCDAVLNRATHKQGEKQTKMTKFCNGICLFFILICVIWAPMLMYSSGNPTNIANPINDASVQLDIKTDAGRLTLYQTTLCERLPWDKLNTHFDLDPQGYLDTYNVRDIQLICCQSDASTLWLVPDVVQKKFLRSLNGDMNLKFSWILTRDRPKGKEVVKFERIVDPLDCPKPSDVEAVLNGTSHSFRVLNVYPRYFRVTGSGDVRPFEPEANDVSADLVLNHGNSEWWSFLDINSLDVNGCGGLRGPMAIIVSEETPQGFLGETLSKFSIWGLYITFVLAVGRFIRLQCSDLRMRIPYENLPSCDRLIAICEDIYAARAEGELGVEEVLYWTLVKIYRSPHMLLEYTKSD</sequence>
<accession>A0ACC0C6D0</accession>
<gene>
    <name evidence="1" type="ORF">M9H77_01570</name>
</gene>
<organism evidence="1 2">
    <name type="scientific">Catharanthus roseus</name>
    <name type="common">Madagascar periwinkle</name>
    <name type="synonym">Vinca rosea</name>
    <dbReference type="NCBI Taxonomy" id="4058"/>
    <lineage>
        <taxon>Eukaryota</taxon>
        <taxon>Viridiplantae</taxon>
        <taxon>Streptophyta</taxon>
        <taxon>Embryophyta</taxon>
        <taxon>Tracheophyta</taxon>
        <taxon>Spermatophyta</taxon>
        <taxon>Magnoliopsida</taxon>
        <taxon>eudicotyledons</taxon>
        <taxon>Gunneridae</taxon>
        <taxon>Pentapetalae</taxon>
        <taxon>asterids</taxon>
        <taxon>lamiids</taxon>
        <taxon>Gentianales</taxon>
        <taxon>Apocynaceae</taxon>
        <taxon>Rauvolfioideae</taxon>
        <taxon>Vinceae</taxon>
        <taxon>Catharanthinae</taxon>
        <taxon>Catharanthus</taxon>
    </lineage>
</organism>
<name>A0ACC0C6D0_CATRO</name>
<proteinExistence type="predicted"/>
<keyword evidence="2" id="KW-1185">Reference proteome</keyword>